<dbReference type="InterPro" id="IPR006439">
    <property type="entry name" value="HAD-SF_hydro_IA"/>
</dbReference>
<accession>A0A401SK20</accession>
<dbReference type="PANTHER" id="PTHR46470:SF3">
    <property type="entry name" value="N-ACYLNEURAMINATE-9-PHOSPHATASE"/>
    <property type="match status" value="1"/>
</dbReference>
<dbReference type="PANTHER" id="PTHR46470">
    <property type="entry name" value="N-ACYLNEURAMINATE-9-PHOSPHATASE"/>
    <property type="match status" value="1"/>
</dbReference>
<dbReference type="OrthoDB" id="1694274at2759"/>
<dbReference type="Proteomes" id="UP000287033">
    <property type="component" value="Unassembled WGS sequence"/>
</dbReference>
<keyword evidence="3" id="KW-0460">Magnesium</keyword>
<dbReference type="OMA" id="HINGVEM"/>
<evidence type="ECO:0008006" key="6">
    <source>
        <dbReference type="Google" id="ProtNLM"/>
    </source>
</evidence>
<dbReference type="EMBL" id="BEZZ01000321">
    <property type="protein sequence ID" value="GCC30725.1"/>
    <property type="molecule type" value="Genomic_DNA"/>
</dbReference>
<dbReference type="GO" id="GO:0050124">
    <property type="term" value="F:N-acylneuraminate-9-phosphatase activity"/>
    <property type="evidence" value="ECO:0007669"/>
    <property type="project" value="TreeGrafter"/>
</dbReference>
<proteinExistence type="predicted"/>
<comment type="caution">
    <text evidence="4">The sequence shown here is derived from an EMBL/GenBank/DDBJ whole genome shotgun (WGS) entry which is preliminary data.</text>
</comment>
<evidence type="ECO:0000256" key="1">
    <source>
        <dbReference type="ARBA" id="ARBA00001946"/>
    </source>
</evidence>
<sequence length="246" mass="28238">MYIPISFKDRDSCKLLKYCLLYLYCYFPSHKTQVKDLLITQHGYEESAAHLVIEKFYMKLENGHPGSSMQRDIDKERALLFELAIQETNGTKPDKGLAAECYFLWKNTRLKHIHIPAEVKAMLRKLRQSYKLLLLTNGSSSVQREKIKVCQCEKYFDIIVVGGEQQEQKPASSIFQECFRLLEVKPDACVMIGDDLKTDIQGGVNAGVRATIWINNNNLKPDAHNAVPDHTVKTVLEVKDILERFN</sequence>
<dbReference type="GO" id="GO:0046380">
    <property type="term" value="P:N-acetylneuraminate biosynthetic process"/>
    <property type="evidence" value="ECO:0007669"/>
    <property type="project" value="TreeGrafter"/>
</dbReference>
<evidence type="ECO:0000256" key="2">
    <source>
        <dbReference type="ARBA" id="ARBA00022801"/>
    </source>
</evidence>
<evidence type="ECO:0000313" key="4">
    <source>
        <dbReference type="EMBL" id="GCC30725.1"/>
    </source>
</evidence>
<dbReference type="InterPro" id="IPR023214">
    <property type="entry name" value="HAD_sf"/>
</dbReference>
<organism evidence="4 5">
    <name type="scientific">Chiloscyllium punctatum</name>
    <name type="common">Brownbanded bambooshark</name>
    <name type="synonym">Hemiscyllium punctatum</name>
    <dbReference type="NCBI Taxonomy" id="137246"/>
    <lineage>
        <taxon>Eukaryota</taxon>
        <taxon>Metazoa</taxon>
        <taxon>Chordata</taxon>
        <taxon>Craniata</taxon>
        <taxon>Vertebrata</taxon>
        <taxon>Chondrichthyes</taxon>
        <taxon>Elasmobranchii</taxon>
        <taxon>Galeomorphii</taxon>
        <taxon>Galeoidea</taxon>
        <taxon>Orectolobiformes</taxon>
        <taxon>Hemiscylliidae</taxon>
        <taxon>Chiloscyllium</taxon>
    </lineage>
</organism>
<dbReference type="SUPFAM" id="SSF56784">
    <property type="entry name" value="HAD-like"/>
    <property type="match status" value="1"/>
</dbReference>
<dbReference type="Pfam" id="PF13419">
    <property type="entry name" value="HAD_2"/>
    <property type="match status" value="1"/>
</dbReference>
<keyword evidence="5" id="KW-1185">Reference proteome</keyword>
<dbReference type="Gene3D" id="1.20.120.710">
    <property type="entry name" value="Haloacid dehalogenase hydrolase-like domain"/>
    <property type="match status" value="1"/>
</dbReference>
<gene>
    <name evidence="4" type="ORF">chiPu_0009179</name>
</gene>
<name>A0A401SK20_CHIPU</name>
<evidence type="ECO:0000313" key="5">
    <source>
        <dbReference type="Proteomes" id="UP000287033"/>
    </source>
</evidence>
<evidence type="ECO:0000256" key="3">
    <source>
        <dbReference type="ARBA" id="ARBA00022842"/>
    </source>
</evidence>
<dbReference type="InterPro" id="IPR036412">
    <property type="entry name" value="HAD-like_sf"/>
</dbReference>
<protein>
    <recommendedName>
        <fullName evidence="6">N-acetylneuraminic acid phosphatase</fullName>
    </recommendedName>
</protein>
<dbReference type="InterPro" id="IPR041492">
    <property type="entry name" value="HAD_2"/>
</dbReference>
<reference evidence="4 5" key="1">
    <citation type="journal article" date="2018" name="Nat. Ecol. Evol.">
        <title>Shark genomes provide insights into elasmobranch evolution and the origin of vertebrates.</title>
        <authorList>
            <person name="Hara Y"/>
            <person name="Yamaguchi K"/>
            <person name="Onimaru K"/>
            <person name="Kadota M"/>
            <person name="Koyanagi M"/>
            <person name="Keeley SD"/>
            <person name="Tatsumi K"/>
            <person name="Tanaka K"/>
            <person name="Motone F"/>
            <person name="Kageyama Y"/>
            <person name="Nozu R"/>
            <person name="Adachi N"/>
            <person name="Nishimura O"/>
            <person name="Nakagawa R"/>
            <person name="Tanegashima C"/>
            <person name="Kiyatake I"/>
            <person name="Matsumoto R"/>
            <person name="Murakumo K"/>
            <person name="Nishida K"/>
            <person name="Terakita A"/>
            <person name="Kuratani S"/>
            <person name="Sato K"/>
            <person name="Hyodo S Kuraku.S."/>
        </authorList>
    </citation>
    <scope>NUCLEOTIDE SEQUENCE [LARGE SCALE GENOMIC DNA]</scope>
</reference>
<dbReference type="InterPro" id="IPR051400">
    <property type="entry name" value="HAD-like_hydrolase"/>
</dbReference>
<comment type="cofactor">
    <cofactor evidence="1">
        <name>Mg(2+)</name>
        <dbReference type="ChEBI" id="CHEBI:18420"/>
    </cofactor>
</comment>
<keyword evidence="2" id="KW-0378">Hydrolase</keyword>
<dbReference type="AlphaFoldDB" id="A0A401SK20"/>
<dbReference type="Gene3D" id="3.40.50.1000">
    <property type="entry name" value="HAD superfamily/HAD-like"/>
    <property type="match status" value="1"/>
</dbReference>
<dbReference type="NCBIfam" id="TIGR01549">
    <property type="entry name" value="HAD-SF-IA-v1"/>
    <property type="match status" value="1"/>
</dbReference>
<dbReference type="STRING" id="137246.A0A401SK20"/>